<dbReference type="EMBL" id="QEWV01000002">
    <property type="protein sequence ID" value="PWD93755.1"/>
    <property type="molecule type" value="Genomic_DNA"/>
</dbReference>
<keyword evidence="2" id="KW-0378">Hydrolase</keyword>
<dbReference type="EMBL" id="QEWW01000001">
    <property type="protein sequence ID" value="PWD88062.1"/>
    <property type="molecule type" value="Genomic_DNA"/>
</dbReference>
<accession>A0A2U2ATL4</accession>
<dbReference type="RefSeq" id="WP_109201076.1">
    <property type="nucleotide sequence ID" value="NZ_QEWS01000002.1"/>
</dbReference>
<keyword evidence="1" id="KW-0540">Nuclease</keyword>
<gene>
    <name evidence="3" type="ORF">DC077_01960</name>
    <name evidence="4" type="ORF">DC078_02710</name>
</gene>
<dbReference type="InterPro" id="IPR019199">
    <property type="entry name" value="Virulence_VapD/CRISPR_Cas2"/>
</dbReference>
<organism evidence="3 5">
    <name type="scientific">Ignatzschineria cameli</name>
    <dbReference type="NCBI Taxonomy" id="2182793"/>
    <lineage>
        <taxon>Bacteria</taxon>
        <taxon>Pseudomonadati</taxon>
        <taxon>Pseudomonadota</taxon>
        <taxon>Gammaproteobacteria</taxon>
        <taxon>Cardiobacteriales</taxon>
        <taxon>Ignatzschineriaceae</taxon>
        <taxon>Ignatzschineria</taxon>
    </lineage>
</organism>
<dbReference type="Pfam" id="PF09827">
    <property type="entry name" value="CRISPR_Cas2"/>
    <property type="match status" value="1"/>
</dbReference>
<dbReference type="SUPFAM" id="SSF143430">
    <property type="entry name" value="TTP0101/SSO1404-like"/>
    <property type="match status" value="1"/>
</dbReference>
<dbReference type="Proteomes" id="UP000245059">
    <property type="component" value="Unassembled WGS sequence"/>
</dbReference>
<dbReference type="AlphaFoldDB" id="A0A2U2ATL4"/>
<protein>
    <submittedName>
        <fullName evidence="3">VapD</fullName>
    </submittedName>
</protein>
<proteinExistence type="predicted"/>
<evidence type="ECO:0000313" key="4">
    <source>
        <dbReference type="EMBL" id="PWD93755.1"/>
    </source>
</evidence>
<sequence>MSRYLITFDMDTNCLAEKYHHNNPNNAYADIRRVLEKHGFKNIQGSVYLGDENISEAHGTIAIQEVTYKFDWFNPCVSNIRFYRLESDLNAQFISDRVHEAKQASRARLELLRESLIESGLSEAQIEQILAKQEQQNFNHILDIDNSKT</sequence>
<dbReference type="GO" id="GO:0016787">
    <property type="term" value="F:hydrolase activity"/>
    <property type="evidence" value="ECO:0007669"/>
    <property type="project" value="UniProtKB-KW"/>
</dbReference>
<evidence type="ECO:0000256" key="2">
    <source>
        <dbReference type="ARBA" id="ARBA00022801"/>
    </source>
</evidence>
<dbReference type="OrthoDB" id="8611858at2"/>
<dbReference type="GO" id="GO:0004518">
    <property type="term" value="F:nuclease activity"/>
    <property type="evidence" value="ECO:0007669"/>
    <property type="project" value="UniProtKB-KW"/>
</dbReference>
<reference evidence="3" key="1">
    <citation type="journal article" date="2018" name="Genome Announc.">
        <title>Ignatzschineria cameli sp. nov., isolated from necrotic foot tissue of dromedaries (Camelus dromedarius) and associated maggots (Wohlfahrtia species) in Dubai.</title>
        <authorList>
            <person name="Tsang C.C."/>
            <person name="Tang J.Y."/>
            <person name="Fong J.Y."/>
            <person name="Kinne J."/>
            <person name="Lee H.H."/>
            <person name="Joseph M."/>
            <person name="Jose S."/>
            <person name="Schuster R.K."/>
            <person name="Tang Y."/>
            <person name="Sivakumar S."/>
            <person name="Chen J.H."/>
            <person name="Teng J.L."/>
            <person name="Lau S.K."/>
            <person name="Wernery U."/>
            <person name="Woo P.C."/>
        </authorList>
    </citation>
    <scope>NUCLEOTIDE SEQUENCE</scope>
    <source>
        <strain evidence="3">UAE-HKU57</strain>
        <strain evidence="4">UAE-HKU58</strain>
    </source>
</reference>
<reference evidence="5 6" key="2">
    <citation type="submission" date="2018-05" db="EMBL/GenBank/DDBJ databases">
        <title>Ignatzschineria dubaiensis sp. nov., isolated from necrotic foot tissues of dromedaries (Camelus dromedarius) and associated maggots in Dubai, United Arab Emirates.</title>
        <authorList>
            <person name="Tsang C.C."/>
            <person name="Tang J.Y.M."/>
            <person name="Fong J.Y.H."/>
            <person name="Kinne J."/>
            <person name="Lee H.H."/>
            <person name="Joseph M."/>
            <person name="Jose S."/>
            <person name="Schuster R.K."/>
            <person name="Tang Y."/>
            <person name="Sivakumar S."/>
            <person name="Chen J.H.K."/>
            <person name="Teng J.L.L."/>
            <person name="Lau S.K.P."/>
            <person name="Wernery U."/>
            <person name="Woo P.C.Y."/>
        </authorList>
    </citation>
    <scope>NUCLEOTIDE SEQUENCE [LARGE SCALE GENOMIC DNA]</scope>
    <source>
        <strain evidence="5">UAE-HKU57</strain>
        <strain evidence="6">UAE-HKU58</strain>
    </source>
</reference>
<comment type="caution">
    <text evidence="3">The sequence shown here is derived from an EMBL/GenBank/DDBJ whole genome shotgun (WGS) entry which is preliminary data.</text>
</comment>
<evidence type="ECO:0000313" key="6">
    <source>
        <dbReference type="Proteomes" id="UP000245217"/>
    </source>
</evidence>
<evidence type="ECO:0000313" key="5">
    <source>
        <dbReference type="Proteomes" id="UP000245059"/>
    </source>
</evidence>
<evidence type="ECO:0000313" key="3">
    <source>
        <dbReference type="EMBL" id="PWD88062.1"/>
    </source>
</evidence>
<keyword evidence="6" id="KW-1185">Reference proteome</keyword>
<dbReference type="Proteomes" id="UP000245217">
    <property type="component" value="Unassembled WGS sequence"/>
</dbReference>
<name>A0A2U2ATL4_9GAMM</name>
<dbReference type="Gene3D" id="3.30.70.240">
    <property type="match status" value="1"/>
</dbReference>
<evidence type="ECO:0000256" key="1">
    <source>
        <dbReference type="ARBA" id="ARBA00022722"/>
    </source>
</evidence>